<protein>
    <recommendedName>
        <fullName evidence="3">SAM-dependent methyltransferase</fullName>
    </recommendedName>
</protein>
<evidence type="ECO:0008006" key="3">
    <source>
        <dbReference type="Google" id="ProtNLM"/>
    </source>
</evidence>
<comment type="caution">
    <text evidence="1">The sequence shown here is derived from an EMBL/GenBank/DDBJ whole genome shotgun (WGS) entry which is preliminary data.</text>
</comment>
<evidence type="ECO:0000313" key="2">
    <source>
        <dbReference type="Proteomes" id="UP001597349"/>
    </source>
</evidence>
<dbReference type="EMBL" id="JBHUGY010000019">
    <property type="protein sequence ID" value="MFD2053668.1"/>
    <property type="molecule type" value="Genomic_DNA"/>
</dbReference>
<evidence type="ECO:0000313" key="1">
    <source>
        <dbReference type="EMBL" id="MFD2053668.1"/>
    </source>
</evidence>
<accession>A0ABW4WCA2</accession>
<gene>
    <name evidence="1" type="ORF">ACFSQT_11375</name>
</gene>
<name>A0ABW4WCA2_9HYPH</name>
<sequence length="203" mass="22314">MISLTYQPNEAVEVALSRAQSNPFLPRGTVRCQGPPAFRTQLARDLGCLLDVDDEVDAWSCLPAALTSEGDAHIPDFLIKRGRRHTLVDAGPGPGHPWLCSAARERGSDYQAWPKSAIRDGVRLSNAKDLLIYARWECPLGDRIRLLGALDEAGSLSVGECLAAFRETRPMAGLASLVLQRFVEVELDQARIGPETAVRRRRD</sequence>
<proteinExistence type="predicted"/>
<organism evidence="1 2">
    <name type="scientific">Mesorhizobium calcicola</name>
    <dbReference type="NCBI Taxonomy" id="1300310"/>
    <lineage>
        <taxon>Bacteria</taxon>
        <taxon>Pseudomonadati</taxon>
        <taxon>Pseudomonadota</taxon>
        <taxon>Alphaproteobacteria</taxon>
        <taxon>Hyphomicrobiales</taxon>
        <taxon>Phyllobacteriaceae</taxon>
        <taxon>Mesorhizobium</taxon>
    </lineage>
</organism>
<dbReference type="RefSeq" id="WP_379018547.1">
    <property type="nucleotide sequence ID" value="NZ_JBHUGY010000019.1"/>
</dbReference>
<keyword evidence="2" id="KW-1185">Reference proteome</keyword>
<dbReference type="Proteomes" id="UP001597349">
    <property type="component" value="Unassembled WGS sequence"/>
</dbReference>
<reference evidence="2" key="1">
    <citation type="journal article" date="2019" name="Int. J. Syst. Evol. Microbiol.">
        <title>The Global Catalogue of Microorganisms (GCM) 10K type strain sequencing project: providing services to taxonomists for standard genome sequencing and annotation.</title>
        <authorList>
            <consortium name="The Broad Institute Genomics Platform"/>
            <consortium name="The Broad Institute Genome Sequencing Center for Infectious Disease"/>
            <person name="Wu L."/>
            <person name="Ma J."/>
        </authorList>
    </citation>
    <scope>NUCLEOTIDE SEQUENCE [LARGE SCALE GENOMIC DNA]</scope>
    <source>
        <strain evidence="2">CGMCC 1.16226</strain>
    </source>
</reference>